<organism evidence="1">
    <name type="scientific">marine sediment metagenome</name>
    <dbReference type="NCBI Taxonomy" id="412755"/>
    <lineage>
        <taxon>unclassified sequences</taxon>
        <taxon>metagenomes</taxon>
        <taxon>ecological metagenomes</taxon>
    </lineage>
</organism>
<sequence>MLIADKDCNSFLYFKWYILSEDIQNFIHEIALENFLRYLQIETTSSEKTGTHPSTPEQLDLG</sequence>
<dbReference type="AlphaFoldDB" id="X1LHM1"/>
<comment type="caution">
    <text evidence="1">The sequence shown here is derived from an EMBL/GenBank/DDBJ whole genome shotgun (WGS) entry which is preliminary data.</text>
</comment>
<dbReference type="Gene3D" id="3.40.630.10">
    <property type="entry name" value="Zn peptidases"/>
    <property type="match status" value="1"/>
</dbReference>
<name>X1LHM1_9ZZZZ</name>
<evidence type="ECO:0000313" key="1">
    <source>
        <dbReference type="EMBL" id="GAI01870.1"/>
    </source>
</evidence>
<protein>
    <submittedName>
        <fullName evidence="1">Uncharacterized protein</fullName>
    </submittedName>
</protein>
<dbReference type="EMBL" id="BARU01046454">
    <property type="protein sequence ID" value="GAI01870.1"/>
    <property type="molecule type" value="Genomic_DNA"/>
</dbReference>
<feature type="non-terminal residue" evidence="1">
    <location>
        <position position="62"/>
    </location>
</feature>
<gene>
    <name evidence="1" type="ORF">S03H2_70067</name>
</gene>
<proteinExistence type="predicted"/>
<accession>X1LHM1</accession>
<reference evidence="1" key="1">
    <citation type="journal article" date="2014" name="Front. Microbiol.">
        <title>High frequency of phylogenetically diverse reductive dehalogenase-homologous genes in deep subseafloor sedimentary metagenomes.</title>
        <authorList>
            <person name="Kawai M."/>
            <person name="Futagami T."/>
            <person name="Toyoda A."/>
            <person name="Takaki Y."/>
            <person name="Nishi S."/>
            <person name="Hori S."/>
            <person name="Arai W."/>
            <person name="Tsubouchi T."/>
            <person name="Morono Y."/>
            <person name="Uchiyama I."/>
            <person name="Ito T."/>
            <person name="Fujiyama A."/>
            <person name="Inagaki F."/>
            <person name="Takami H."/>
        </authorList>
    </citation>
    <scope>NUCLEOTIDE SEQUENCE</scope>
    <source>
        <strain evidence="1">Expedition CK06-06</strain>
    </source>
</reference>